<dbReference type="Pfam" id="PF01399">
    <property type="entry name" value="PCI"/>
    <property type="match status" value="1"/>
</dbReference>
<keyword evidence="4" id="KW-0472">Membrane</keyword>
<dbReference type="EMBL" id="JACEEZ010026277">
    <property type="protein sequence ID" value="KAG0693650.1"/>
    <property type="molecule type" value="Genomic_DNA"/>
</dbReference>
<dbReference type="FunFam" id="1.10.10.10:FF:000146">
    <property type="entry name" value="PCI domain-containing protein 2 homolog"/>
    <property type="match status" value="1"/>
</dbReference>
<evidence type="ECO:0000256" key="4">
    <source>
        <dbReference type="SAM" id="Phobius"/>
    </source>
</evidence>
<dbReference type="GO" id="GO:0006368">
    <property type="term" value="P:transcription elongation by RNA polymerase II"/>
    <property type="evidence" value="ECO:0007669"/>
    <property type="project" value="TreeGrafter"/>
</dbReference>
<dbReference type="PANTHER" id="PTHR12732:SF0">
    <property type="entry name" value="PCI DOMAIN-CONTAINING PROTEIN 2"/>
    <property type="match status" value="1"/>
</dbReference>
<keyword evidence="4" id="KW-1133">Transmembrane helix</keyword>
<protein>
    <recommendedName>
        <fullName evidence="3">PCI domain-containing protein 2 homolog</fullName>
    </recommendedName>
    <alternativeName>
        <fullName evidence="2">CSN12-like protein</fullName>
    </alternativeName>
</protein>
<feature type="transmembrane region" description="Helical" evidence="4">
    <location>
        <begin position="12"/>
        <end position="31"/>
    </location>
</feature>
<sequence length="193" mass="22156">MSFFAKTQLSSVNISNIVFIFLLPGLPPQALLLLLSFFLPLFLLLQLIYFLLIFSFQGYLPKASLLQRYNLHEFQDLVTSVRQGNVRLLSETLARHESFFIGAGIYLILEKLKVLAFRNLFKKVFLMSGTHQIDITLFLRALQWMCVEDVDLDETECIVSNMINDGRIKGYISHAHRKVVVSKKDPFPPLSLC</sequence>
<keyword evidence="4" id="KW-0812">Transmembrane</keyword>
<evidence type="ECO:0000256" key="3">
    <source>
        <dbReference type="ARBA" id="ARBA00072421"/>
    </source>
</evidence>
<proteinExistence type="inferred from homology"/>
<dbReference type="Proteomes" id="UP000770661">
    <property type="component" value="Unassembled WGS sequence"/>
</dbReference>
<evidence type="ECO:0000259" key="5">
    <source>
        <dbReference type="PROSITE" id="PS50250"/>
    </source>
</evidence>
<dbReference type="PROSITE" id="PS50250">
    <property type="entry name" value="PCI"/>
    <property type="match status" value="1"/>
</dbReference>
<dbReference type="GO" id="GO:0003723">
    <property type="term" value="F:RNA binding"/>
    <property type="evidence" value="ECO:0007669"/>
    <property type="project" value="InterPro"/>
</dbReference>
<reference evidence="6" key="1">
    <citation type="submission" date="2020-07" db="EMBL/GenBank/DDBJ databases">
        <title>The High-quality genome of the commercially important snow crab, Chionoecetes opilio.</title>
        <authorList>
            <person name="Jeong J.-H."/>
            <person name="Ryu S."/>
        </authorList>
    </citation>
    <scope>NUCLEOTIDE SEQUENCE</scope>
    <source>
        <strain evidence="6">MADBK_172401_WGS</strain>
        <tissue evidence="6">Digestive gland</tissue>
    </source>
</reference>
<feature type="domain" description="PCI" evidence="5">
    <location>
        <begin position="1"/>
        <end position="186"/>
    </location>
</feature>
<dbReference type="PANTHER" id="PTHR12732">
    <property type="entry name" value="UNCHARACTERIZED PROTEASOME COMPONENT REGION PCI-CONTAINING"/>
    <property type="match status" value="1"/>
</dbReference>
<organism evidence="6 7">
    <name type="scientific">Chionoecetes opilio</name>
    <name type="common">Atlantic snow crab</name>
    <name type="synonym">Cancer opilio</name>
    <dbReference type="NCBI Taxonomy" id="41210"/>
    <lineage>
        <taxon>Eukaryota</taxon>
        <taxon>Metazoa</taxon>
        <taxon>Ecdysozoa</taxon>
        <taxon>Arthropoda</taxon>
        <taxon>Crustacea</taxon>
        <taxon>Multicrustacea</taxon>
        <taxon>Malacostraca</taxon>
        <taxon>Eumalacostraca</taxon>
        <taxon>Eucarida</taxon>
        <taxon>Decapoda</taxon>
        <taxon>Pleocyemata</taxon>
        <taxon>Brachyura</taxon>
        <taxon>Eubrachyura</taxon>
        <taxon>Majoidea</taxon>
        <taxon>Majidae</taxon>
        <taxon>Chionoecetes</taxon>
    </lineage>
</organism>
<dbReference type="GO" id="GO:0003690">
    <property type="term" value="F:double-stranded DNA binding"/>
    <property type="evidence" value="ECO:0007669"/>
    <property type="project" value="InterPro"/>
</dbReference>
<accession>A0A8J8WBQ3</accession>
<dbReference type="GO" id="GO:0000973">
    <property type="term" value="P:post-transcriptional tethering of RNA polymerase II gene DNA at nuclear periphery"/>
    <property type="evidence" value="ECO:0007669"/>
    <property type="project" value="TreeGrafter"/>
</dbReference>
<comment type="similarity">
    <text evidence="1">Belongs to the CSN12 family.</text>
</comment>
<dbReference type="OrthoDB" id="10252687at2759"/>
<evidence type="ECO:0000256" key="2">
    <source>
        <dbReference type="ARBA" id="ARBA00033214"/>
    </source>
</evidence>
<comment type="caution">
    <text evidence="6">The sequence shown here is derived from an EMBL/GenBank/DDBJ whole genome shotgun (WGS) entry which is preliminary data.</text>
</comment>
<dbReference type="InterPro" id="IPR036388">
    <property type="entry name" value="WH-like_DNA-bd_sf"/>
</dbReference>
<feature type="transmembrane region" description="Helical" evidence="4">
    <location>
        <begin position="37"/>
        <end position="60"/>
    </location>
</feature>
<keyword evidence="7" id="KW-1185">Reference proteome</keyword>
<dbReference type="GO" id="GO:0016973">
    <property type="term" value="P:poly(A)+ mRNA export from nucleus"/>
    <property type="evidence" value="ECO:0007669"/>
    <property type="project" value="TreeGrafter"/>
</dbReference>
<dbReference type="InterPro" id="IPR000717">
    <property type="entry name" value="PCI_dom"/>
</dbReference>
<dbReference type="Gene3D" id="1.10.10.10">
    <property type="entry name" value="Winged helix-like DNA-binding domain superfamily/Winged helix DNA-binding domain"/>
    <property type="match status" value="1"/>
</dbReference>
<evidence type="ECO:0000313" key="6">
    <source>
        <dbReference type="EMBL" id="KAG0693650.1"/>
    </source>
</evidence>
<name>A0A8J8WBQ3_CHIOP</name>
<dbReference type="InterPro" id="IPR045114">
    <property type="entry name" value="Csn12-like"/>
</dbReference>
<dbReference type="AlphaFoldDB" id="A0A8J8WBQ3"/>
<evidence type="ECO:0000256" key="1">
    <source>
        <dbReference type="ARBA" id="ARBA00025771"/>
    </source>
</evidence>
<evidence type="ECO:0000313" key="7">
    <source>
        <dbReference type="Proteomes" id="UP000770661"/>
    </source>
</evidence>
<gene>
    <name evidence="6" type="primary">PCID2</name>
    <name evidence="6" type="ORF">GWK47_027434</name>
</gene>
<dbReference type="GO" id="GO:0070390">
    <property type="term" value="C:transcription export complex 2"/>
    <property type="evidence" value="ECO:0007669"/>
    <property type="project" value="TreeGrafter"/>
</dbReference>